<dbReference type="InterPro" id="IPR005793">
    <property type="entry name" value="Formyl_trans_C"/>
</dbReference>
<dbReference type="Gene3D" id="3.40.50.980">
    <property type="match status" value="4"/>
</dbReference>
<dbReference type="InterPro" id="IPR006162">
    <property type="entry name" value="Ppantetheine_attach_site"/>
</dbReference>
<dbReference type="NCBIfam" id="NF003417">
    <property type="entry name" value="PRK04813.1"/>
    <property type="match status" value="2"/>
</dbReference>
<dbReference type="CDD" id="cd19531">
    <property type="entry name" value="LCL_NRPS-like"/>
    <property type="match status" value="1"/>
</dbReference>
<evidence type="ECO:0000256" key="4">
    <source>
        <dbReference type="ARBA" id="ARBA00022553"/>
    </source>
</evidence>
<dbReference type="GO" id="GO:0044550">
    <property type="term" value="P:secondary metabolite biosynthetic process"/>
    <property type="evidence" value="ECO:0007669"/>
    <property type="project" value="UniProtKB-ARBA"/>
</dbReference>
<dbReference type="InterPro" id="IPR036477">
    <property type="entry name" value="Formyl_transf_N_sf"/>
</dbReference>
<dbReference type="FunFam" id="1.10.1200.10:FF:000005">
    <property type="entry name" value="Nonribosomal peptide synthetase 1"/>
    <property type="match status" value="2"/>
</dbReference>
<dbReference type="PROSITE" id="PS50075">
    <property type="entry name" value="CARRIER"/>
    <property type="match status" value="2"/>
</dbReference>
<dbReference type="SUPFAM" id="SSF53474">
    <property type="entry name" value="alpha/beta-Hydrolases"/>
    <property type="match status" value="1"/>
</dbReference>
<dbReference type="InterPro" id="IPR009081">
    <property type="entry name" value="PP-bd_ACP"/>
</dbReference>
<dbReference type="Gene3D" id="3.40.50.12230">
    <property type="match status" value="1"/>
</dbReference>
<evidence type="ECO:0000313" key="7">
    <source>
        <dbReference type="Proteomes" id="UP000324689"/>
    </source>
</evidence>
<accession>A0A5A5S9W7</accession>
<feature type="domain" description="Carrier" evidence="5">
    <location>
        <begin position="2151"/>
        <end position="2226"/>
    </location>
</feature>
<dbReference type="NCBIfam" id="TIGR01733">
    <property type="entry name" value="AA-adenyl-dom"/>
    <property type="match status" value="2"/>
</dbReference>
<dbReference type="FunFam" id="3.30.559.30:FF:000001">
    <property type="entry name" value="Non-ribosomal peptide synthetase"/>
    <property type="match status" value="1"/>
</dbReference>
<dbReference type="Pfam" id="PF02911">
    <property type="entry name" value="Formyl_trans_C"/>
    <property type="match status" value="1"/>
</dbReference>
<organism evidence="6 7">
    <name type="scientific">Microcystis aeruginosa NIES-2521</name>
    <dbReference type="NCBI Taxonomy" id="2303983"/>
    <lineage>
        <taxon>Bacteria</taxon>
        <taxon>Bacillati</taxon>
        <taxon>Cyanobacteriota</taxon>
        <taxon>Cyanophyceae</taxon>
        <taxon>Oscillatoriophycideae</taxon>
        <taxon>Chroococcales</taxon>
        <taxon>Microcystaceae</taxon>
        <taxon>Microcystis</taxon>
    </lineage>
</organism>
<dbReference type="CDD" id="cd08700">
    <property type="entry name" value="FMT_C_OzmH_like"/>
    <property type="match status" value="1"/>
</dbReference>
<keyword evidence="4" id="KW-0597">Phosphoprotein</keyword>
<dbReference type="CDD" id="cd12115">
    <property type="entry name" value="A_NRPS_Sfm_like"/>
    <property type="match status" value="1"/>
</dbReference>
<dbReference type="FunFam" id="3.40.50.12780:FF:000012">
    <property type="entry name" value="Non-ribosomal peptide synthetase"/>
    <property type="match status" value="2"/>
</dbReference>
<dbReference type="FunFam" id="2.30.38.10:FF:000001">
    <property type="entry name" value="Non-ribosomal peptide synthetase PvdI"/>
    <property type="match status" value="2"/>
</dbReference>
<protein>
    <submittedName>
        <fullName evidence="6">Linear gramicidin synthase subunit B</fullName>
    </submittedName>
</protein>
<dbReference type="InterPro" id="IPR010071">
    <property type="entry name" value="AA_adenyl_dom"/>
</dbReference>
<dbReference type="GO" id="GO:0031177">
    <property type="term" value="F:phosphopantetheine binding"/>
    <property type="evidence" value="ECO:0007669"/>
    <property type="project" value="InterPro"/>
</dbReference>
<dbReference type="InterPro" id="IPR000873">
    <property type="entry name" value="AMP-dep_synth/lig_dom"/>
</dbReference>
<dbReference type="Pfam" id="PF00668">
    <property type="entry name" value="Condensation"/>
    <property type="match status" value="2"/>
</dbReference>
<dbReference type="Gene3D" id="3.30.559.30">
    <property type="entry name" value="Nonribosomal peptide synthetase, condensation domain"/>
    <property type="match status" value="2"/>
</dbReference>
<comment type="similarity">
    <text evidence="2">Belongs to the ATP-dependent AMP-binding enzyme family.</text>
</comment>
<dbReference type="InterPro" id="IPR002376">
    <property type="entry name" value="Formyl_transf_N"/>
</dbReference>
<evidence type="ECO:0000313" key="6">
    <source>
        <dbReference type="EMBL" id="GCA81356.1"/>
    </source>
</evidence>
<dbReference type="SUPFAM" id="SSF56801">
    <property type="entry name" value="Acetyl-CoA synthetase-like"/>
    <property type="match status" value="2"/>
</dbReference>
<dbReference type="SUPFAM" id="SSF47336">
    <property type="entry name" value="ACP-like"/>
    <property type="match status" value="2"/>
</dbReference>
<dbReference type="InterPro" id="IPR025110">
    <property type="entry name" value="AMP-bd_C"/>
</dbReference>
<comment type="cofactor">
    <cofactor evidence="1">
        <name>pantetheine 4'-phosphate</name>
        <dbReference type="ChEBI" id="CHEBI:47942"/>
    </cofactor>
</comment>
<evidence type="ECO:0000256" key="1">
    <source>
        <dbReference type="ARBA" id="ARBA00001957"/>
    </source>
</evidence>
<dbReference type="PROSITE" id="PS00012">
    <property type="entry name" value="PHOSPHOPANTETHEINE"/>
    <property type="match status" value="1"/>
</dbReference>
<reference evidence="6 7" key="1">
    <citation type="submission" date="2018-09" db="EMBL/GenBank/DDBJ databases">
        <title>Evolutionary history of phycoerythrin pigmentation in the water bloom-forming cyanobacterium Microcystis aeruginosa.</title>
        <authorList>
            <person name="Tanabe Y."/>
            <person name="Tanabe Y."/>
            <person name="Yamaguchi H."/>
        </authorList>
    </citation>
    <scope>NUCLEOTIDE SEQUENCE [LARGE SCALE GENOMIC DNA]</scope>
    <source>
        <strain evidence="6 7">NIES-2521</strain>
    </source>
</reference>
<dbReference type="RefSeq" id="WP_149976650.1">
    <property type="nucleotide sequence ID" value="NZ_BHVQ01000052.1"/>
</dbReference>
<dbReference type="InterPro" id="IPR045851">
    <property type="entry name" value="AMP-bd_C_sf"/>
</dbReference>
<dbReference type="GO" id="GO:0008610">
    <property type="term" value="P:lipid biosynthetic process"/>
    <property type="evidence" value="ECO:0007669"/>
    <property type="project" value="UniProtKB-ARBA"/>
</dbReference>
<dbReference type="InterPro" id="IPR001242">
    <property type="entry name" value="Condensation_dom"/>
</dbReference>
<proteinExistence type="inferred from homology"/>
<dbReference type="GO" id="GO:0005829">
    <property type="term" value="C:cytosol"/>
    <property type="evidence" value="ECO:0007669"/>
    <property type="project" value="TreeGrafter"/>
</dbReference>
<dbReference type="SMART" id="SM00823">
    <property type="entry name" value="PKS_PP"/>
    <property type="match status" value="2"/>
</dbReference>
<dbReference type="InterPro" id="IPR011034">
    <property type="entry name" value="Formyl_transferase-like_C_sf"/>
</dbReference>
<dbReference type="Pfam" id="PF00975">
    <property type="entry name" value="Thioesterase"/>
    <property type="match status" value="1"/>
</dbReference>
<dbReference type="CDD" id="cd12117">
    <property type="entry name" value="A_NRPS_Srf_like"/>
    <property type="match status" value="1"/>
</dbReference>
<dbReference type="Pfam" id="PF13193">
    <property type="entry name" value="AMP-binding_C"/>
    <property type="match status" value="2"/>
</dbReference>
<dbReference type="PROSITE" id="PS00455">
    <property type="entry name" value="AMP_BINDING"/>
    <property type="match status" value="2"/>
</dbReference>
<dbReference type="Gene3D" id="3.30.300.30">
    <property type="match status" value="2"/>
</dbReference>
<dbReference type="SUPFAM" id="SSF53328">
    <property type="entry name" value="Formyltransferase"/>
    <property type="match status" value="1"/>
</dbReference>
<dbReference type="InterPro" id="IPR001031">
    <property type="entry name" value="Thioesterase"/>
</dbReference>
<dbReference type="Pfam" id="PF00550">
    <property type="entry name" value="PP-binding"/>
    <property type="match status" value="2"/>
</dbReference>
<name>A0A5A5S9W7_MICAE</name>
<dbReference type="Pfam" id="PF00551">
    <property type="entry name" value="Formyl_trans_N"/>
    <property type="match status" value="1"/>
</dbReference>
<dbReference type="GO" id="GO:0043041">
    <property type="term" value="P:amino acid activation for nonribosomal peptide biosynthetic process"/>
    <property type="evidence" value="ECO:0007669"/>
    <property type="project" value="TreeGrafter"/>
</dbReference>
<dbReference type="FunFam" id="3.30.300.30:FF:000010">
    <property type="entry name" value="Enterobactin synthetase component F"/>
    <property type="match status" value="2"/>
</dbReference>
<dbReference type="InterPro" id="IPR023213">
    <property type="entry name" value="CAT-like_dom_sf"/>
</dbReference>
<dbReference type="Proteomes" id="UP000324689">
    <property type="component" value="Unassembled WGS sequence"/>
</dbReference>
<dbReference type="Gene3D" id="3.30.559.10">
    <property type="entry name" value="Chloramphenicol acetyltransferase-like domain"/>
    <property type="match status" value="1"/>
</dbReference>
<dbReference type="CDD" id="cd08649">
    <property type="entry name" value="FMT_core_NRPS_like"/>
    <property type="match status" value="1"/>
</dbReference>
<dbReference type="FunFam" id="3.30.559.10:FF:000012">
    <property type="entry name" value="Non-ribosomal peptide synthetase"/>
    <property type="match status" value="1"/>
</dbReference>
<gene>
    <name evidence="6" type="primary">lgrB_2</name>
    <name evidence="6" type="ORF">MiTs_03371</name>
</gene>
<dbReference type="InterPro" id="IPR020806">
    <property type="entry name" value="PKS_PP-bd"/>
</dbReference>
<evidence type="ECO:0000256" key="2">
    <source>
        <dbReference type="ARBA" id="ARBA00006432"/>
    </source>
</evidence>
<dbReference type="FunFam" id="3.40.50.980:FF:000001">
    <property type="entry name" value="Non-ribosomal peptide synthetase"/>
    <property type="match status" value="2"/>
</dbReference>
<dbReference type="PANTHER" id="PTHR45527">
    <property type="entry name" value="NONRIBOSOMAL PEPTIDE SYNTHETASE"/>
    <property type="match status" value="1"/>
</dbReference>
<dbReference type="InterPro" id="IPR029058">
    <property type="entry name" value="AB_hydrolase_fold"/>
</dbReference>
<dbReference type="EMBL" id="BHVQ01000052">
    <property type="protein sequence ID" value="GCA81356.1"/>
    <property type="molecule type" value="Genomic_DNA"/>
</dbReference>
<evidence type="ECO:0000256" key="3">
    <source>
        <dbReference type="ARBA" id="ARBA00022450"/>
    </source>
</evidence>
<dbReference type="Gene3D" id="1.10.1200.10">
    <property type="entry name" value="ACP-like"/>
    <property type="match status" value="2"/>
</dbReference>
<comment type="caution">
    <text evidence="6">The sequence shown here is derived from an EMBL/GenBank/DDBJ whole genome shotgun (WGS) entry which is preliminary data.</text>
</comment>
<dbReference type="PANTHER" id="PTHR45527:SF1">
    <property type="entry name" value="FATTY ACID SYNTHASE"/>
    <property type="match status" value="1"/>
</dbReference>
<dbReference type="SUPFAM" id="SSF52777">
    <property type="entry name" value="CoA-dependent acyltransferases"/>
    <property type="match status" value="3"/>
</dbReference>
<dbReference type="SUPFAM" id="SSF50486">
    <property type="entry name" value="FMT C-terminal domain-like"/>
    <property type="match status" value="1"/>
</dbReference>
<keyword evidence="3" id="KW-0596">Phosphopantetheine</keyword>
<dbReference type="Pfam" id="PF00501">
    <property type="entry name" value="AMP-binding"/>
    <property type="match status" value="2"/>
</dbReference>
<dbReference type="GO" id="GO:0003824">
    <property type="term" value="F:catalytic activity"/>
    <property type="evidence" value="ECO:0007669"/>
    <property type="project" value="InterPro"/>
</dbReference>
<dbReference type="Gene3D" id="3.40.50.1820">
    <property type="entry name" value="alpha/beta hydrolase"/>
    <property type="match status" value="1"/>
</dbReference>
<dbReference type="InterPro" id="IPR020845">
    <property type="entry name" value="AMP-binding_CS"/>
</dbReference>
<dbReference type="Gene3D" id="2.30.38.10">
    <property type="entry name" value="Luciferase, Domain 3"/>
    <property type="match status" value="2"/>
</dbReference>
<evidence type="ECO:0000259" key="5">
    <source>
        <dbReference type="PROSITE" id="PS50075"/>
    </source>
</evidence>
<feature type="domain" description="Carrier" evidence="5">
    <location>
        <begin position="1085"/>
        <end position="1160"/>
    </location>
</feature>
<dbReference type="InterPro" id="IPR036736">
    <property type="entry name" value="ACP-like_sf"/>
</dbReference>
<sequence length="2508" mass="281509">MLFQNQFRCFLMGEETLPIKCAELLLERGHQILGIISPDSLIRDWAKEKGISHILPTDNLQVFLSKQPFDYFFSIVNRAILPKEILELPRQGAINYHDAPLPKYAGVNATSWALMQQEKTHGVSWHRMSEMINGGDILKQVFLDIAKSETAFTLNGKCYEAAIHSFAQLIDDLSEGKALAIPQNLNERIYFPRSKRPSAGGLLSFNRCAYQLDALVRAFDFGPYPNPLGLAKLAIEGDFIAVSQLEVLDEFSQVSPGTITAIEADFLKVSTSSYEVGLRLVQTLEGKALSIPDFVDKFALQVGYQFQDIEPDLAKSIENFNSLIAKHEAFWVERLARLQPITIPYADRTASHLKQKRFESVKMPVPDEVRAFWPECHPDWNLGDFLWAAFVGYLARIGGIDDFDIGFRDVELARELNGSTGFFADCVPCHLEINLEQSFQEFLETVREQVALTKQHKTYGRDAVVRYPELRSVPELGSEQIFPVVIERVEKLDDHQASPGNELTFIISEDGKECGWFYNAEALEGDSIVRMIEQFTIFLQGIVADSSQHLAYLPLLSEEERHKILVEWNDTKADYPKDKCIHQLFEEQVERTPDHLAVVFENEKLTYRELNARANQLAHYLQKLGVGPEVLVGICVERSPLMVIGLLGILKAGGAYVPLDPEYPKERLAFMLEDAQVSVLLTQRTLVEILPKCSAPVVYLDADEFAPKAGVNNPTNKAQANNLAYVLYTSGSTGTPKGVAIEHHSTIALLDWATGVFTREQLAGVLASTSFCFDISVFELFVPLSCGGKVILAENALHLATLPAARGVTLINTVPSAIAELVRAKGIPDGVRTVNLAGEALPQRIADLLYQQEKIQEVFNLYGPSEDTVYSTYALVRRDGQKAPPIGRPIANTQTYILDAYQQPVPIGVPGELHLGGAGLARGYLNRPELTKEKFIPNPFDNSKFKIQNSKLYKTGDLVRYLPNGNIEFLGRIDHQVKVRGNRIELGEIESVLGQYPNVREVVVVAREDIPGDKRLLAYVVPNQEQSIASRELRHFLKDKLPDYMMPSAFVLLDKLPRTPNGKVNRRALPVPDKTRPELEETFVAPRTPVEEVLVGIWAEVLGLDRVGVQDNFFELGGHSLLATQVISRVRDAFAVDLSLYSLFEAPTISSLGERIEAARREGLGLQAPPILPRTSNENLPLSFAQQRLWFLDQLEQGNSTYNIPVAYRLTGVLNIVALERSLKEIVQRHEVLRTIFPSVDGQPSQAFAPNIALTLPITDLREHPRPDREALAQQIATAEAQKLFNLATGPLFRAQLLHLAEADDVLLLNMHHIVSDGWSFNVFFQELTALYRAFSKGQSPPLPELSIQYADFAVWQRQWLQGEVLESQLDYWKQKLSGSLPVLELPIDYPRPSIQTYRGAYQSLVLSNNLMDALKSLSQEAGVTLFMTLLAAFQTLFSRYSGQEDIIVGTPIAGRNQLETEGLIGFFVNSLVLRTDLSGNPSFRELLNRVREVALGAYAHQDLPFEKLVEELQPERDRSRSPLFQVMFALQNTLSQPWELPGVTITPLEVHSGTSKFDLTLDLRETSEGIKGGIEYNTDLFKAETIARMLGHFQVLLEGIVSNPEQRLSDLPLLTLAEQHQLLVEWNNTQTDYLKNTCIHQLFEEQVARTPNAIAVVFEEEKLTYRELNCRANQLAHYLQKLGVKPEVLVGICLERSPLMLVALLAILKAGGAYVPLDPDYPQERLTFMLEDTQVPVLLTQQSLVEKLPTNQGQSLCLDTDWDKINCQNEDNPTCNATADNLAYVTYTSGSTGKPKGVCAIHRGVVRLVKGIDYVNLSSAETLLQLAPISFDASTFEIWGSLLNGARLALFPNHTPSLEELGQAIRRYQVTTLWLTAGLFHLMVDERLEDLKPLRQLLAGGDVLSVSHVQKFLQAQGDCQLINGYGPTENTTFTCCYRILETSKLDNSVPIGRPISNTQIYILDSHLNPVPIGVPGELYIGGDGLARGYLNRHELTEEKFISNPFDKSKVKSQKSKLYKTGDLARYLSDGNIEFLGRIDNQVKIRGFRIELGEVEATLSQHPAIGQTVVIARDDISGDKRLVAYLVLSQDQALTVDEIRRFLEEKLPNYMIPSAFVFLETFPLTPNGKIDRRALPAPDQTRQEPEETFVAPGDELEGQLTKIWEKVLGIEPIGVKDNFFDLGGHSLLAVKLFAQIEKVFKANLPLASLFQAPTIEQLANILHSQRGSSSWDSLVPIQPRGSRPPLFCIPFESATALYYRQLARHLGWEQPFYGFQYQGMDEIQTPQTKIEEMAAHFIKEMQTVQPNGPYFLGGCRFGGMVAFEMAQQLHAQGQEVALLVLFDTHAPGYAKRLPFPSRLYRHLRHLLRLGPIYALEKVKGRSRWLKNRLKEARKKIAVNFYQENNSSSSYTIRYTRVKESNRQALRTYVPERYQGQITLFEFSRKLTSEGWDYDSQYGWGEIAADGVEHYVLPTAICTAFKEPEVQILAEKLKACIDKALEDDREGYD</sequence>